<dbReference type="InterPro" id="IPR001915">
    <property type="entry name" value="Peptidase_M48"/>
</dbReference>
<dbReference type="PANTHER" id="PTHR22726:SF1">
    <property type="entry name" value="METALLOENDOPEPTIDASE OMA1, MITOCHONDRIAL"/>
    <property type="match status" value="1"/>
</dbReference>
<evidence type="ECO:0000313" key="8">
    <source>
        <dbReference type="EMBL" id="NFV80026.1"/>
    </source>
</evidence>
<dbReference type="GO" id="GO:0016020">
    <property type="term" value="C:membrane"/>
    <property type="evidence" value="ECO:0007669"/>
    <property type="project" value="TreeGrafter"/>
</dbReference>
<reference evidence="8 9" key="1">
    <citation type="submission" date="2020-02" db="EMBL/GenBank/DDBJ databases">
        <authorList>
            <person name="Dziuba M."/>
            <person name="Kuznetsov B."/>
            <person name="Mardanov A."/>
            <person name="Ravin N."/>
            <person name="Grouzdev D."/>
        </authorList>
    </citation>
    <scope>NUCLEOTIDE SEQUENCE [LARGE SCALE GENOMIC DNA]</scope>
    <source>
        <strain evidence="8 9">SpK</strain>
    </source>
</reference>
<dbReference type="Gene3D" id="2.30.42.10">
    <property type="match status" value="1"/>
</dbReference>
<feature type="domain" description="PDZ" evidence="7">
    <location>
        <begin position="80"/>
        <end position="165"/>
    </location>
</feature>
<dbReference type="GO" id="GO:0046872">
    <property type="term" value="F:metal ion binding"/>
    <property type="evidence" value="ECO:0007669"/>
    <property type="project" value="UniProtKB-KW"/>
</dbReference>
<evidence type="ECO:0000313" key="9">
    <source>
        <dbReference type="Proteomes" id="UP000480684"/>
    </source>
</evidence>
<dbReference type="InterPro" id="IPR001478">
    <property type="entry name" value="PDZ"/>
</dbReference>
<dbReference type="SUPFAM" id="SSF50156">
    <property type="entry name" value="PDZ domain-like"/>
    <property type="match status" value="1"/>
</dbReference>
<organism evidence="8 9">
    <name type="scientific">Magnetospirillum aberrantis SpK</name>
    <dbReference type="NCBI Taxonomy" id="908842"/>
    <lineage>
        <taxon>Bacteria</taxon>
        <taxon>Pseudomonadati</taxon>
        <taxon>Pseudomonadota</taxon>
        <taxon>Alphaproteobacteria</taxon>
        <taxon>Rhodospirillales</taxon>
        <taxon>Rhodospirillaceae</taxon>
        <taxon>Magnetospirillum</taxon>
    </lineage>
</organism>
<evidence type="ECO:0000256" key="2">
    <source>
        <dbReference type="ARBA" id="ARBA00022723"/>
    </source>
</evidence>
<evidence type="ECO:0000256" key="5">
    <source>
        <dbReference type="ARBA" id="ARBA00023049"/>
    </source>
</evidence>
<gene>
    <name evidence="8" type="ORF">G4223_07880</name>
</gene>
<proteinExistence type="inferred from homology"/>
<dbReference type="Proteomes" id="UP000480684">
    <property type="component" value="Unassembled WGS sequence"/>
</dbReference>
<keyword evidence="9" id="KW-1185">Reference proteome</keyword>
<dbReference type="GO" id="GO:0051603">
    <property type="term" value="P:proteolysis involved in protein catabolic process"/>
    <property type="evidence" value="ECO:0007669"/>
    <property type="project" value="TreeGrafter"/>
</dbReference>
<dbReference type="Pfam" id="PF01435">
    <property type="entry name" value="Peptidase_M48"/>
    <property type="match status" value="1"/>
</dbReference>
<dbReference type="AlphaFoldDB" id="A0A7C9UU36"/>
<protein>
    <submittedName>
        <fullName evidence="8">M48 family metalloprotease</fullName>
    </submittedName>
</protein>
<keyword evidence="2" id="KW-0479">Metal-binding</keyword>
<dbReference type="RefSeq" id="WP_163677406.1">
    <property type="nucleotide sequence ID" value="NZ_JAAIYP010000034.1"/>
</dbReference>
<evidence type="ECO:0000256" key="1">
    <source>
        <dbReference type="ARBA" id="ARBA00022670"/>
    </source>
</evidence>
<dbReference type="InterPro" id="IPR041489">
    <property type="entry name" value="PDZ_6"/>
</dbReference>
<comment type="caution">
    <text evidence="8">The sequence shown here is derived from an EMBL/GenBank/DDBJ whole genome shotgun (WGS) entry which is preliminary data.</text>
</comment>
<dbReference type="Pfam" id="PF17820">
    <property type="entry name" value="PDZ_6"/>
    <property type="match status" value="1"/>
</dbReference>
<evidence type="ECO:0000259" key="7">
    <source>
        <dbReference type="PROSITE" id="PS50106"/>
    </source>
</evidence>
<keyword evidence="5 6" id="KW-0482">Metalloprotease</keyword>
<accession>A0A7C9UU36</accession>
<dbReference type="PROSITE" id="PS50106">
    <property type="entry name" value="PDZ"/>
    <property type="match status" value="1"/>
</dbReference>
<dbReference type="InterPro" id="IPR051156">
    <property type="entry name" value="Mito/Outer_Membr_Metalloprot"/>
</dbReference>
<keyword evidence="1 6" id="KW-0645">Protease</keyword>
<evidence type="ECO:0000256" key="6">
    <source>
        <dbReference type="RuleBase" id="RU003983"/>
    </source>
</evidence>
<keyword evidence="3 6" id="KW-0378">Hydrolase</keyword>
<comment type="similarity">
    <text evidence="6">Belongs to the peptidase M48 family.</text>
</comment>
<dbReference type="InterPro" id="IPR036034">
    <property type="entry name" value="PDZ_sf"/>
</dbReference>
<name>A0A7C9UU36_9PROT</name>
<dbReference type="PROSITE" id="PS51257">
    <property type="entry name" value="PROKAR_LIPOPROTEIN"/>
    <property type="match status" value="1"/>
</dbReference>
<keyword evidence="4 6" id="KW-0862">Zinc</keyword>
<dbReference type="SMART" id="SM00228">
    <property type="entry name" value="PDZ"/>
    <property type="match status" value="1"/>
</dbReference>
<dbReference type="GO" id="GO:0004222">
    <property type="term" value="F:metalloendopeptidase activity"/>
    <property type="evidence" value="ECO:0007669"/>
    <property type="project" value="InterPro"/>
</dbReference>
<evidence type="ECO:0000256" key="3">
    <source>
        <dbReference type="ARBA" id="ARBA00022801"/>
    </source>
</evidence>
<dbReference type="EMBL" id="JAAIYP010000034">
    <property type="protein sequence ID" value="NFV80026.1"/>
    <property type="molecule type" value="Genomic_DNA"/>
</dbReference>
<evidence type="ECO:0000256" key="4">
    <source>
        <dbReference type="ARBA" id="ARBA00022833"/>
    </source>
</evidence>
<dbReference type="Gene3D" id="3.30.2010.10">
    <property type="entry name" value="Metalloproteases ('zincins'), catalytic domain"/>
    <property type="match status" value="1"/>
</dbReference>
<sequence>MRQAHYLSHAGIAVGVGLLLASCAPTTQRPGTDPAKVEAERAAQKKLVFEKRQQELTRLQFTFSRLVTAAAPLCPEKVASLGMAVHSRADYVGIEAAEDAGIGGRPMVLAVIPGGPADRAGIKVGDELLSIGPEEVSRFRMAQRSVRNAMGSDPGPRAVKVKRGDTEMVLTAQPDMACAYTLDYQPRDNVINAYADGSAVLITGGMARFAENDELALVMAHEIAHNARDHVASKRAGAITGMILGSILDGLVGALAGGASTGGAFGRMGEQAGGGVYSQDYEAEADYVGLYIMARAGYAIDGAPTFWRKMAEVNPDAISRAYSHPTTPERLVAMDAAVAEIKAKLAAGQPLAPNEKAAAEAVPTSPAP</sequence>
<comment type="cofactor">
    <cofactor evidence="6">
        <name>Zn(2+)</name>
        <dbReference type="ChEBI" id="CHEBI:29105"/>
    </cofactor>
    <text evidence="6">Binds 1 zinc ion per subunit.</text>
</comment>
<dbReference type="CDD" id="cd07342">
    <property type="entry name" value="M48C_Oma1_like"/>
    <property type="match status" value="1"/>
</dbReference>
<dbReference type="PANTHER" id="PTHR22726">
    <property type="entry name" value="METALLOENDOPEPTIDASE OMA1"/>
    <property type="match status" value="1"/>
</dbReference>